<sequence length="268" mass="31392">MFLVKNILIKNSTPLRPKLLINDAAPAVLRHTHSESEHKKCFKYRPSKTKSEACRPVQKPVPKFYRQLEPCRTDRQLALQHPKDLGKYARCDIPFKPECLDPCLMAVRLDDTMYRPSASLDRKFDRYWVECSIGKKKRCCRKVPPERSYRVLGKCDKIEKKAPCKTLYPMPCKLEKTDNRCPKIQVCGCGPLHNTQVNCRLAPRHKRCRRRPCLYPSFSECQHEELTVSRPIECRCLQVPSMCDMFRFRAMNRRMPCQKLDTGLDECK</sequence>
<dbReference type="PANTHER" id="PTHR20977:SF0">
    <property type="entry name" value="AT13385P-RELATED"/>
    <property type="match status" value="1"/>
</dbReference>
<reference evidence="1" key="1">
    <citation type="submission" date="2025-05" db="UniProtKB">
        <authorList>
            <consortium name="RefSeq"/>
        </authorList>
    </citation>
    <scope>NUCLEOTIDE SEQUENCE [LARGE SCALE GENOMIC DNA]</scope>
    <source>
        <strain evidence="1">14028-0561.14</strain>
    </source>
</reference>
<dbReference type="AlphaFoldDB" id="A0A6P4I6B1"/>
<dbReference type="Pfam" id="PF07248">
    <property type="entry name" value="DUF1431"/>
    <property type="match status" value="1"/>
</dbReference>
<reference evidence="2" key="2">
    <citation type="submission" date="2025-08" db="UniProtKB">
        <authorList>
            <consortium name="RefSeq"/>
        </authorList>
    </citation>
    <scope>IDENTIFICATION</scope>
    <source>
        <strain evidence="2">14028-0561.14</strain>
        <tissue evidence="2">Whole fly</tissue>
    </source>
</reference>
<proteinExistence type="predicted"/>
<dbReference type="Proteomes" id="UP001652661">
    <property type="component" value="Chromosome 2R"/>
</dbReference>
<name>A0A6P4I6B1_DROKI</name>
<dbReference type="RefSeq" id="XP_017024447.1">
    <property type="nucleotide sequence ID" value="XM_017168958.3"/>
</dbReference>
<keyword evidence="1" id="KW-1185">Reference proteome</keyword>
<organism evidence="1 2">
    <name type="scientific">Drosophila kikkawai</name>
    <name type="common">Fruit fly</name>
    <dbReference type="NCBI Taxonomy" id="30033"/>
    <lineage>
        <taxon>Eukaryota</taxon>
        <taxon>Metazoa</taxon>
        <taxon>Ecdysozoa</taxon>
        <taxon>Arthropoda</taxon>
        <taxon>Hexapoda</taxon>
        <taxon>Insecta</taxon>
        <taxon>Pterygota</taxon>
        <taxon>Neoptera</taxon>
        <taxon>Endopterygota</taxon>
        <taxon>Diptera</taxon>
        <taxon>Brachycera</taxon>
        <taxon>Muscomorpha</taxon>
        <taxon>Ephydroidea</taxon>
        <taxon>Drosophilidae</taxon>
        <taxon>Drosophila</taxon>
        <taxon>Sophophora</taxon>
    </lineage>
</organism>
<evidence type="ECO:0000313" key="2">
    <source>
        <dbReference type="RefSeq" id="XP_017024447.1"/>
    </source>
</evidence>
<dbReference type="InterPro" id="IPR006611">
    <property type="entry name" value="DUF1431_DROsp"/>
</dbReference>
<dbReference type="SMART" id="SM00689">
    <property type="entry name" value="DM6"/>
    <property type="match status" value="1"/>
</dbReference>
<accession>A0A6P4I6B1</accession>
<dbReference type="PANTHER" id="PTHR20977">
    <property type="entry name" value="AT13385P-RELATED"/>
    <property type="match status" value="1"/>
</dbReference>
<dbReference type="OrthoDB" id="7840301at2759"/>
<protein>
    <submittedName>
        <fullName evidence="2">Uncharacterized protein</fullName>
    </submittedName>
</protein>
<gene>
    <name evidence="2" type="primary">LOC108076217</name>
</gene>
<evidence type="ECO:0000313" key="1">
    <source>
        <dbReference type="Proteomes" id="UP001652661"/>
    </source>
</evidence>
<dbReference type="GeneID" id="108076217"/>